<accession>A0A370K9G2</accession>
<protein>
    <recommendedName>
        <fullName evidence="3">SMI1/KNR4 family protein</fullName>
    </recommendedName>
</protein>
<comment type="caution">
    <text evidence="1">The sequence shown here is derived from an EMBL/GenBank/DDBJ whole genome shotgun (WGS) entry which is preliminary data.</text>
</comment>
<sequence>MTEADFHRNFPVGAAIPDLLQALLEFQSQKREWYSGYFELDTWAFGNPAWFGGDRNASEQFAVFGHGPDGSLYALWLYEGRSLATAPVVFLGSEGTDCGVIANDLRDFMALLGIGAHELGFEISWGEVSEAGTPAGRLSEFRSWLADCFGISAPSDPLALVRLARENHPDFASWLGAWQESRS</sequence>
<dbReference type="EMBL" id="QQSY01000001">
    <property type="protein sequence ID" value="RDI99288.1"/>
    <property type="molecule type" value="Genomic_DNA"/>
</dbReference>
<gene>
    <name evidence="1" type="ORF">DVT68_00005</name>
</gene>
<keyword evidence="2" id="KW-1185">Reference proteome</keyword>
<organism evidence="1 2">
    <name type="scientific">Dyella solisilvae</name>
    <dbReference type="NCBI Taxonomy" id="1920168"/>
    <lineage>
        <taxon>Bacteria</taxon>
        <taxon>Pseudomonadati</taxon>
        <taxon>Pseudomonadota</taxon>
        <taxon>Gammaproteobacteria</taxon>
        <taxon>Lysobacterales</taxon>
        <taxon>Rhodanobacteraceae</taxon>
        <taxon>Dyella</taxon>
    </lineage>
</organism>
<evidence type="ECO:0000313" key="2">
    <source>
        <dbReference type="Proteomes" id="UP000254711"/>
    </source>
</evidence>
<proteinExistence type="predicted"/>
<dbReference type="AlphaFoldDB" id="A0A370K9G2"/>
<evidence type="ECO:0008006" key="3">
    <source>
        <dbReference type="Google" id="ProtNLM"/>
    </source>
</evidence>
<name>A0A370K9G2_9GAMM</name>
<dbReference type="Proteomes" id="UP000254711">
    <property type="component" value="Unassembled WGS sequence"/>
</dbReference>
<evidence type="ECO:0000313" key="1">
    <source>
        <dbReference type="EMBL" id="RDI99288.1"/>
    </source>
</evidence>
<dbReference type="OrthoDB" id="286413at2"/>
<reference evidence="1 2" key="1">
    <citation type="submission" date="2018-07" db="EMBL/GenBank/DDBJ databases">
        <title>Dyella solisilvae sp. nov., isolated from the pine and broad-leaved mixed forest soil.</title>
        <authorList>
            <person name="Gao Z."/>
            <person name="Qiu L."/>
        </authorList>
    </citation>
    <scope>NUCLEOTIDE SEQUENCE [LARGE SCALE GENOMIC DNA]</scope>
    <source>
        <strain evidence="1 2">DHG54</strain>
    </source>
</reference>
<dbReference type="RefSeq" id="WP_114823030.1">
    <property type="nucleotide sequence ID" value="NZ_QQSY01000001.1"/>
</dbReference>